<protein>
    <submittedName>
        <fullName evidence="1">Uncharacterized protein</fullName>
    </submittedName>
</protein>
<name>A0A6A6I8M3_9PLEO</name>
<reference evidence="1" key="1">
    <citation type="journal article" date="2020" name="Stud. Mycol.">
        <title>101 Dothideomycetes genomes: a test case for predicting lifestyles and emergence of pathogens.</title>
        <authorList>
            <person name="Haridas S."/>
            <person name="Albert R."/>
            <person name="Binder M."/>
            <person name="Bloem J."/>
            <person name="Labutti K."/>
            <person name="Salamov A."/>
            <person name="Andreopoulos B."/>
            <person name="Baker S."/>
            <person name="Barry K."/>
            <person name="Bills G."/>
            <person name="Bluhm B."/>
            <person name="Cannon C."/>
            <person name="Castanera R."/>
            <person name="Culley D."/>
            <person name="Daum C."/>
            <person name="Ezra D."/>
            <person name="Gonzalez J."/>
            <person name="Henrissat B."/>
            <person name="Kuo A."/>
            <person name="Liang C."/>
            <person name="Lipzen A."/>
            <person name="Lutzoni F."/>
            <person name="Magnuson J."/>
            <person name="Mondo S."/>
            <person name="Nolan M."/>
            <person name="Ohm R."/>
            <person name="Pangilinan J."/>
            <person name="Park H.-J."/>
            <person name="Ramirez L."/>
            <person name="Alfaro M."/>
            <person name="Sun H."/>
            <person name="Tritt A."/>
            <person name="Yoshinaga Y."/>
            <person name="Zwiers L.-H."/>
            <person name="Turgeon B."/>
            <person name="Goodwin S."/>
            <person name="Spatafora J."/>
            <person name="Crous P."/>
            <person name="Grigoriev I."/>
        </authorList>
    </citation>
    <scope>NUCLEOTIDE SEQUENCE</scope>
    <source>
        <strain evidence="1">CBS 122368</strain>
    </source>
</reference>
<evidence type="ECO:0000313" key="2">
    <source>
        <dbReference type="Proteomes" id="UP000800094"/>
    </source>
</evidence>
<dbReference type="GeneID" id="54585604"/>
<dbReference type="AlphaFoldDB" id="A0A6A6I8M3"/>
<keyword evidence="2" id="KW-1185">Reference proteome</keyword>
<evidence type="ECO:0000313" key="1">
    <source>
        <dbReference type="EMBL" id="KAF2246915.1"/>
    </source>
</evidence>
<gene>
    <name evidence="1" type="ORF">BU26DRAFT_55462</name>
</gene>
<sequence length="193" mass="21301">MHNPSFLQQPSRAKNSLTRISATSLHAIPYTCASATARSLAASTSCICTALAHPDKRDGPVWTARFCSMEILGSQSMCLGGQVPSRIYGSVVRRRCYVLRCAKLPVAGRDSSAYRYVRWRRRPRSWVPLRYFTLACFCRGALYGVVGLTRSSSFCYLSTLSCDVVGWLAELNCARCPGACNCNRRARASGLVR</sequence>
<dbReference type="RefSeq" id="XP_033681919.1">
    <property type="nucleotide sequence ID" value="XM_033832274.1"/>
</dbReference>
<organism evidence="1 2">
    <name type="scientific">Trematosphaeria pertusa</name>
    <dbReference type="NCBI Taxonomy" id="390896"/>
    <lineage>
        <taxon>Eukaryota</taxon>
        <taxon>Fungi</taxon>
        <taxon>Dikarya</taxon>
        <taxon>Ascomycota</taxon>
        <taxon>Pezizomycotina</taxon>
        <taxon>Dothideomycetes</taxon>
        <taxon>Pleosporomycetidae</taxon>
        <taxon>Pleosporales</taxon>
        <taxon>Massarineae</taxon>
        <taxon>Trematosphaeriaceae</taxon>
        <taxon>Trematosphaeria</taxon>
    </lineage>
</organism>
<accession>A0A6A6I8M3</accession>
<proteinExistence type="predicted"/>
<dbReference type="EMBL" id="ML987198">
    <property type="protein sequence ID" value="KAF2246915.1"/>
    <property type="molecule type" value="Genomic_DNA"/>
</dbReference>
<dbReference type="Proteomes" id="UP000800094">
    <property type="component" value="Unassembled WGS sequence"/>
</dbReference>